<dbReference type="InterPro" id="IPR021719">
    <property type="entry name" value="Prot_inh_I78"/>
</dbReference>
<name>A0ABV6PL51_9SPHN</name>
<proteinExistence type="predicted"/>
<evidence type="ECO:0000313" key="2">
    <source>
        <dbReference type="EMBL" id="MFC0590112.1"/>
    </source>
</evidence>
<protein>
    <submittedName>
        <fullName evidence="2">I78 family peptidase inhibitor</fullName>
    </submittedName>
</protein>
<dbReference type="Gene3D" id="3.30.10.10">
    <property type="entry name" value="Trypsin Inhibitor V, subunit A"/>
    <property type="match status" value="1"/>
</dbReference>
<dbReference type="RefSeq" id="WP_379481561.1">
    <property type="nucleotide sequence ID" value="NZ_JBHLTL010000006.1"/>
</dbReference>
<comment type="caution">
    <text evidence="2">The sequence shown here is derived from an EMBL/GenBank/DDBJ whole genome shotgun (WGS) entry which is preliminary data.</text>
</comment>
<feature type="chain" id="PRO_5046594596" evidence="1">
    <location>
        <begin position="22"/>
        <end position="96"/>
    </location>
</feature>
<evidence type="ECO:0000313" key="3">
    <source>
        <dbReference type="Proteomes" id="UP001589943"/>
    </source>
</evidence>
<dbReference type="EMBL" id="JBHLTL010000006">
    <property type="protein sequence ID" value="MFC0590112.1"/>
    <property type="molecule type" value="Genomic_DNA"/>
</dbReference>
<dbReference type="Proteomes" id="UP001589943">
    <property type="component" value="Unassembled WGS sequence"/>
</dbReference>
<sequence>MKLTLVAGTCLLAACAPMDGAATPPPLAANSCDAAPGQSFIGQTASSSLGSALLAATGAKEIRWVPPRTAVTMEFKYGRLTVGYDDAMAIASVGCS</sequence>
<reference evidence="2 3" key="1">
    <citation type="submission" date="2024-09" db="EMBL/GenBank/DDBJ databases">
        <authorList>
            <person name="Sun Q."/>
            <person name="Mori K."/>
        </authorList>
    </citation>
    <scope>NUCLEOTIDE SEQUENCE [LARGE SCALE GENOMIC DNA]</scope>
    <source>
        <strain evidence="2 3">NCAIM B.02537</strain>
    </source>
</reference>
<evidence type="ECO:0000256" key="1">
    <source>
        <dbReference type="SAM" id="SignalP"/>
    </source>
</evidence>
<keyword evidence="3" id="KW-1185">Reference proteome</keyword>
<gene>
    <name evidence="2" type="ORF">ACFFF7_11855</name>
</gene>
<dbReference type="PROSITE" id="PS51257">
    <property type="entry name" value="PROKAR_LIPOPROTEIN"/>
    <property type="match status" value="1"/>
</dbReference>
<feature type="signal peptide" evidence="1">
    <location>
        <begin position="1"/>
        <end position="21"/>
    </location>
</feature>
<dbReference type="Pfam" id="PF11720">
    <property type="entry name" value="Inhibitor_I78"/>
    <property type="match status" value="1"/>
</dbReference>
<organism evidence="2 3">
    <name type="scientific">Novosphingobium aquiterrae</name>
    <dbReference type="NCBI Taxonomy" id="624388"/>
    <lineage>
        <taxon>Bacteria</taxon>
        <taxon>Pseudomonadati</taxon>
        <taxon>Pseudomonadota</taxon>
        <taxon>Alphaproteobacteria</taxon>
        <taxon>Sphingomonadales</taxon>
        <taxon>Sphingomonadaceae</taxon>
        <taxon>Novosphingobium</taxon>
    </lineage>
</organism>
<accession>A0ABV6PL51</accession>
<keyword evidence="1" id="KW-0732">Signal</keyword>